<dbReference type="SUPFAM" id="SSF53686">
    <property type="entry name" value="Tryptophan synthase beta subunit-like PLP-dependent enzymes"/>
    <property type="match status" value="1"/>
</dbReference>
<keyword evidence="4" id="KW-0677">Repeat</keyword>
<dbReference type="GO" id="GO:0009097">
    <property type="term" value="P:isoleucine biosynthetic process"/>
    <property type="evidence" value="ECO:0007669"/>
    <property type="project" value="TreeGrafter"/>
</dbReference>
<evidence type="ECO:0000259" key="13">
    <source>
        <dbReference type="PROSITE" id="PS50102"/>
    </source>
</evidence>
<dbReference type="Pfam" id="PF00076">
    <property type="entry name" value="RRM_1"/>
    <property type="match status" value="1"/>
</dbReference>
<keyword evidence="5 11" id="KW-0694">RNA-binding</keyword>
<dbReference type="GO" id="GO:0006567">
    <property type="term" value="P:L-threonine catabolic process"/>
    <property type="evidence" value="ECO:0007669"/>
    <property type="project" value="TreeGrafter"/>
</dbReference>
<keyword evidence="7" id="KW-0456">Lyase</keyword>
<feature type="compositionally biased region" description="Basic and acidic residues" evidence="12">
    <location>
        <begin position="881"/>
        <end position="891"/>
    </location>
</feature>
<dbReference type="GO" id="GO:0010629">
    <property type="term" value="P:negative regulation of gene expression"/>
    <property type="evidence" value="ECO:0007669"/>
    <property type="project" value="UniProtKB-ARBA"/>
</dbReference>
<evidence type="ECO:0000256" key="2">
    <source>
        <dbReference type="ARBA" id="ARBA00010869"/>
    </source>
</evidence>
<dbReference type="FunFam" id="3.30.70.330:FF:000383">
    <property type="entry name" value="Sex lethal, isoform D"/>
    <property type="match status" value="1"/>
</dbReference>
<reference evidence="14 15" key="1">
    <citation type="submission" date="2018-11" db="EMBL/GenBank/DDBJ databases">
        <authorList>
            <consortium name="Pathogen Informatics"/>
        </authorList>
    </citation>
    <scope>NUCLEOTIDE SEQUENCE [LARGE SCALE GENOMIC DNA]</scope>
</reference>
<dbReference type="OrthoDB" id="7773036at2759"/>
<evidence type="ECO:0000256" key="3">
    <source>
        <dbReference type="ARBA" id="ARBA00012093"/>
    </source>
</evidence>
<dbReference type="PROSITE" id="PS50102">
    <property type="entry name" value="RRM"/>
    <property type="match status" value="1"/>
</dbReference>
<dbReference type="Gene3D" id="3.40.50.1100">
    <property type="match status" value="2"/>
</dbReference>
<proteinExistence type="inferred from homology"/>
<evidence type="ECO:0000256" key="1">
    <source>
        <dbReference type="ARBA" id="ARBA00001933"/>
    </source>
</evidence>
<sequence>MLPGFSAGPVNNLFSSESSSVFASSMTDSGTHPNADIGTALKSLCLPPSWLNSTGGVEDRSRTNLIINYLPQSYDQSDLQRLFERLGPIRQCKLIRDKVSNSFSSLSQNTGASLCYGFVDYISPQHAALAIQTYHGYETESKRLRVAYASSGGRRYLSGQRTPSGDIGSVSCGNEPSENVLGWEICVAGLPSEVSESDIMRLFSHFGRILWVRFLPSDAMKTATSALADLNCNTTEANLFGTRSQLSSKGPMTSIIFEERSSCDTAIGRLNGLQLPDCPTPLCLRLIGPVTRETFDMFYLNSRVGSDCSSLAGLQPRQISVAQCHLQDKLGLPGSACTVSNGLLKMSHSRSALEAIEPNENALPSLTSLQPRPIIRNKTYTGSNLLDNVDFTDLLDGGAVANGISRSVVDRISSPDTQSLFTKQVHQAMDLVGKPELGSQMPWNSGASLMHLTSVDQFRSTLRAQDLTVPKKLSISTPLLLSTQLSAAVSVKGGRANVYLKLENLQPTGSVLFRGIEYACRKFASLGGAQHIVCPSTGNAGVAAAFAAQSLGMACTVVTPEGNESLTRKRLSIEAPSAKLVSFGSSLSEASRRAEQMVNDANEQLQQINGTTDSVVRFLHPYDQADVWTGYESIIEELPAGQQPDLIVVAVGGGGLLSGLIQGLWNRSWSTTHILAVETEGADCLSRSVAAGHPVVMPKCTSVATSLCAPSLSLRAWSMIQCHPVTAITCSDLEAVQAARRFLDDHGMLIEPACGAALSAVYSGAIAKLQQENVIPRPANVCVILCGGRNTNLQILTDCERKLTTSCGGGGTGISNNSNKGFGLKQLNGFGGPEAFLADLTEAPMTARSIDENMDQFSDIPTSSSSSSSATDSAVRAPTKTHVDMDDQSRE</sequence>
<dbReference type="GO" id="GO:0009967">
    <property type="term" value="P:positive regulation of signal transduction"/>
    <property type="evidence" value="ECO:0007669"/>
    <property type="project" value="UniProtKB-ARBA"/>
</dbReference>
<feature type="region of interest" description="Disordered" evidence="12">
    <location>
        <begin position="853"/>
        <end position="891"/>
    </location>
</feature>
<keyword evidence="15" id="KW-1185">Reference proteome</keyword>
<gene>
    <name evidence="14" type="ORF">DILT_LOCUS10646</name>
</gene>
<dbReference type="InterPro" id="IPR001926">
    <property type="entry name" value="TrpB-like_PALP"/>
</dbReference>
<dbReference type="AlphaFoldDB" id="A0A3P7LCP3"/>
<evidence type="ECO:0000256" key="4">
    <source>
        <dbReference type="ARBA" id="ARBA00022737"/>
    </source>
</evidence>
<feature type="domain" description="RRM" evidence="13">
    <location>
        <begin position="63"/>
        <end position="151"/>
    </location>
</feature>
<dbReference type="CDD" id="cd00590">
    <property type="entry name" value="RRM_SF"/>
    <property type="match status" value="1"/>
</dbReference>
<keyword evidence="6" id="KW-0663">Pyridoxal phosphate</keyword>
<evidence type="ECO:0000256" key="7">
    <source>
        <dbReference type="ARBA" id="ARBA00023239"/>
    </source>
</evidence>
<dbReference type="InterPro" id="IPR036052">
    <property type="entry name" value="TrpB-like_PALP_sf"/>
</dbReference>
<organism evidence="14 15">
    <name type="scientific">Dibothriocephalus latus</name>
    <name type="common">Fish tapeworm</name>
    <name type="synonym">Diphyllobothrium latum</name>
    <dbReference type="NCBI Taxonomy" id="60516"/>
    <lineage>
        <taxon>Eukaryota</taxon>
        <taxon>Metazoa</taxon>
        <taxon>Spiralia</taxon>
        <taxon>Lophotrochozoa</taxon>
        <taxon>Platyhelminthes</taxon>
        <taxon>Cestoda</taxon>
        <taxon>Eucestoda</taxon>
        <taxon>Diphyllobothriidea</taxon>
        <taxon>Diphyllobothriidae</taxon>
        <taxon>Dibothriocephalus</taxon>
    </lineage>
</organism>
<evidence type="ECO:0000256" key="8">
    <source>
        <dbReference type="ARBA" id="ARBA00041766"/>
    </source>
</evidence>
<evidence type="ECO:0000313" key="15">
    <source>
        <dbReference type="Proteomes" id="UP000281553"/>
    </source>
</evidence>
<dbReference type="InterPro" id="IPR050147">
    <property type="entry name" value="Ser/Thr_Dehydratase"/>
</dbReference>
<name>A0A3P7LCP3_DIBLA</name>
<dbReference type="PANTHER" id="PTHR48078">
    <property type="entry name" value="THREONINE DEHYDRATASE, MITOCHONDRIAL-RELATED"/>
    <property type="match status" value="1"/>
</dbReference>
<evidence type="ECO:0000256" key="11">
    <source>
        <dbReference type="PROSITE-ProRule" id="PRU00176"/>
    </source>
</evidence>
<evidence type="ECO:0000256" key="12">
    <source>
        <dbReference type="SAM" id="MobiDB-lite"/>
    </source>
</evidence>
<comment type="similarity">
    <text evidence="2">Belongs to the serine/threonine dehydratase family.</text>
</comment>
<evidence type="ECO:0000256" key="9">
    <source>
        <dbReference type="ARBA" id="ARBA00042605"/>
    </source>
</evidence>
<evidence type="ECO:0000256" key="6">
    <source>
        <dbReference type="ARBA" id="ARBA00022898"/>
    </source>
</evidence>
<dbReference type="GO" id="GO:0005737">
    <property type="term" value="C:cytoplasm"/>
    <property type="evidence" value="ECO:0007669"/>
    <property type="project" value="UniProtKB-ARBA"/>
</dbReference>
<accession>A0A3P7LCP3</accession>
<dbReference type="EC" id="4.3.1.17" evidence="3"/>
<dbReference type="CDD" id="cd12375">
    <property type="entry name" value="RRM1_Hu_like"/>
    <property type="match status" value="1"/>
</dbReference>
<dbReference type="Pfam" id="PF00291">
    <property type="entry name" value="PALP"/>
    <property type="match status" value="1"/>
</dbReference>
<protein>
    <recommendedName>
        <fullName evidence="3">L-serine ammonia-lyase</fullName>
        <ecNumber evidence="3">4.3.1.17</ecNumber>
    </recommendedName>
    <alternativeName>
        <fullName evidence="8">L-serine deaminase</fullName>
    </alternativeName>
    <alternativeName>
        <fullName evidence="9">L-threonine dehydratase</fullName>
    </alternativeName>
</protein>
<dbReference type="Proteomes" id="UP000281553">
    <property type="component" value="Unassembled WGS sequence"/>
</dbReference>
<dbReference type="InterPro" id="IPR012677">
    <property type="entry name" value="Nucleotide-bd_a/b_plait_sf"/>
</dbReference>
<dbReference type="InterPro" id="IPR035979">
    <property type="entry name" value="RBD_domain_sf"/>
</dbReference>
<dbReference type="EMBL" id="UYRU01060467">
    <property type="protein sequence ID" value="VDN14815.1"/>
    <property type="molecule type" value="Genomic_DNA"/>
</dbReference>
<dbReference type="GO" id="GO:0003729">
    <property type="term" value="F:mRNA binding"/>
    <property type="evidence" value="ECO:0007669"/>
    <property type="project" value="UniProtKB-ARBA"/>
</dbReference>
<dbReference type="SMART" id="SM00360">
    <property type="entry name" value="RRM"/>
    <property type="match status" value="2"/>
</dbReference>
<evidence type="ECO:0000256" key="10">
    <source>
        <dbReference type="ARBA" id="ARBA00049406"/>
    </source>
</evidence>
<dbReference type="GO" id="GO:0004794">
    <property type="term" value="F:threonine deaminase activity"/>
    <property type="evidence" value="ECO:0007669"/>
    <property type="project" value="TreeGrafter"/>
</dbReference>
<comment type="catalytic activity">
    <reaction evidence="10">
        <text>L-serine = pyruvate + NH4(+)</text>
        <dbReference type="Rhea" id="RHEA:19169"/>
        <dbReference type="ChEBI" id="CHEBI:15361"/>
        <dbReference type="ChEBI" id="CHEBI:28938"/>
        <dbReference type="ChEBI" id="CHEBI:33384"/>
        <dbReference type="EC" id="4.3.1.17"/>
    </reaction>
</comment>
<dbReference type="Gene3D" id="3.30.70.330">
    <property type="match status" value="2"/>
</dbReference>
<evidence type="ECO:0000313" key="14">
    <source>
        <dbReference type="EMBL" id="VDN14815.1"/>
    </source>
</evidence>
<dbReference type="SUPFAM" id="SSF54928">
    <property type="entry name" value="RNA-binding domain, RBD"/>
    <property type="match status" value="1"/>
</dbReference>
<dbReference type="GO" id="GO:0006565">
    <property type="term" value="P:L-serine catabolic process"/>
    <property type="evidence" value="ECO:0007669"/>
    <property type="project" value="TreeGrafter"/>
</dbReference>
<dbReference type="InterPro" id="IPR000504">
    <property type="entry name" value="RRM_dom"/>
</dbReference>
<dbReference type="GO" id="GO:0003941">
    <property type="term" value="F:L-serine ammonia-lyase activity"/>
    <property type="evidence" value="ECO:0007669"/>
    <property type="project" value="UniProtKB-EC"/>
</dbReference>
<comment type="cofactor">
    <cofactor evidence="1">
        <name>pyridoxal 5'-phosphate</name>
        <dbReference type="ChEBI" id="CHEBI:597326"/>
    </cofactor>
</comment>
<evidence type="ECO:0000256" key="5">
    <source>
        <dbReference type="ARBA" id="ARBA00022884"/>
    </source>
</evidence>
<dbReference type="PANTHER" id="PTHR48078:SF2">
    <property type="entry name" value="CATABOLIC L-SERINE_THREONINE DEHYDRATASE"/>
    <property type="match status" value="1"/>
</dbReference>